<reference evidence="2" key="1">
    <citation type="submission" date="2020-05" db="EMBL/GenBank/DDBJ databases">
        <authorList>
            <person name="Chiriac C."/>
            <person name="Salcher M."/>
            <person name="Ghai R."/>
            <person name="Kavagutti S V."/>
        </authorList>
    </citation>
    <scope>NUCLEOTIDE SEQUENCE</scope>
</reference>
<dbReference type="EMBL" id="LR797503">
    <property type="protein sequence ID" value="CAB4221395.1"/>
    <property type="molecule type" value="Genomic_DNA"/>
</dbReference>
<feature type="region of interest" description="Disordered" evidence="1">
    <location>
        <begin position="73"/>
        <end position="101"/>
    </location>
</feature>
<organism evidence="2">
    <name type="scientific">uncultured Caudovirales phage</name>
    <dbReference type="NCBI Taxonomy" id="2100421"/>
    <lineage>
        <taxon>Viruses</taxon>
        <taxon>Duplodnaviria</taxon>
        <taxon>Heunggongvirae</taxon>
        <taxon>Uroviricota</taxon>
        <taxon>Caudoviricetes</taxon>
        <taxon>Peduoviridae</taxon>
        <taxon>Maltschvirus</taxon>
        <taxon>Maltschvirus maltsch</taxon>
    </lineage>
</organism>
<name>A0A6J5T135_9CAUD</name>
<accession>A0A6J5T135</accession>
<evidence type="ECO:0000313" key="2">
    <source>
        <dbReference type="EMBL" id="CAB4221395.1"/>
    </source>
</evidence>
<gene>
    <name evidence="2" type="ORF">UFOVP1636_284</name>
</gene>
<evidence type="ECO:0000256" key="1">
    <source>
        <dbReference type="SAM" id="MobiDB-lite"/>
    </source>
</evidence>
<protein>
    <submittedName>
        <fullName evidence="2">Uncharacterized protein</fullName>
    </submittedName>
</protein>
<proteinExistence type="predicted"/>
<sequence>MSTEEDKFKRSKRLLKDDNAINKQLKIAKEMGHLGHTKYINEPNRLNKHHVLDCGNPKCIICHSEKVFGEKTIKERKFNQDAEHTTDKRSNGLHNDQEDLL</sequence>
<feature type="compositionally biased region" description="Basic and acidic residues" evidence="1">
    <location>
        <begin position="73"/>
        <end position="90"/>
    </location>
</feature>